<dbReference type="InterPro" id="IPR001915">
    <property type="entry name" value="Peptidase_M48"/>
</dbReference>
<feature type="domain" description="Peptidase M48" evidence="8">
    <location>
        <begin position="144"/>
        <end position="201"/>
    </location>
</feature>
<accession>D0LNH9</accession>
<evidence type="ECO:0000259" key="8">
    <source>
        <dbReference type="Pfam" id="PF01435"/>
    </source>
</evidence>
<keyword evidence="7" id="KW-0472">Membrane</keyword>
<protein>
    <submittedName>
        <fullName evidence="9">Peptidase M56 BlaR1</fullName>
    </submittedName>
</protein>
<evidence type="ECO:0000256" key="5">
    <source>
        <dbReference type="ARBA" id="ARBA00023049"/>
    </source>
</evidence>
<dbReference type="AlphaFoldDB" id="D0LNH9"/>
<keyword evidence="4 6" id="KW-0862">Zinc</keyword>
<dbReference type="PANTHER" id="PTHR34978">
    <property type="entry name" value="POSSIBLE SENSOR-TRANSDUCER PROTEIN BLAR"/>
    <property type="match status" value="1"/>
</dbReference>
<reference evidence="9 10" key="1">
    <citation type="journal article" date="2010" name="Stand. Genomic Sci.">
        <title>Complete genome sequence of Haliangium ochraceum type strain (SMP-2).</title>
        <authorList>
            <consortium name="US DOE Joint Genome Institute (JGI-PGF)"/>
            <person name="Ivanova N."/>
            <person name="Daum C."/>
            <person name="Lang E."/>
            <person name="Abt B."/>
            <person name="Kopitz M."/>
            <person name="Saunders E."/>
            <person name="Lapidus A."/>
            <person name="Lucas S."/>
            <person name="Glavina Del Rio T."/>
            <person name="Nolan M."/>
            <person name="Tice H."/>
            <person name="Copeland A."/>
            <person name="Cheng J.F."/>
            <person name="Chen F."/>
            <person name="Bruce D."/>
            <person name="Goodwin L."/>
            <person name="Pitluck S."/>
            <person name="Mavromatis K."/>
            <person name="Pati A."/>
            <person name="Mikhailova N."/>
            <person name="Chen A."/>
            <person name="Palaniappan K."/>
            <person name="Land M."/>
            <person name="Hauser L."/>
            <person name="Chang Y.J."/>
            <person name="Jeffries C.D."/>
            <person name="Detter J.C."/>
            <person name="Brettin T."/>
            <person name="Rohde M."/>
            <person name="Goker M."/>
            <person name="Bristow J."/>
            <person name="Markowitz V."/>
            <person name="Eisen J.A."/>
            <person name="Hugenholtz P."/>
            <person name="Kyrpides N.C."/>
            <person name="Klenk H.P."/>
        </authorList>
    </citation>
    <scope>NUCLEOTIDE SEQUENCE [LARGE SCALE GENOMIC DNA]</scope>
    <source>
        <strain evidence="10">DSM 14365 / CIP 107738 / JCM 11303 / AJ 13395 / SMP-2</strain>
    </source>
</reference>
<dbReference type="PANTHER" id="PTHR34978:SF3">
    <property type="entry name" value="SLR0241 PROTEIN"/>
    <property type="match status" value="1"/>
</dbReference>
<sequence>MNLSLAVMCLAALGVVAALSSLATALALPRIDRIAAALTPRARVRMWLGLAALPALAAAVAVAATLLPAVGVGSDHCLEHGLHHPHLCPHHLDSAPALGVSVLAALVLLALGYRLLGFARGLWLGARTGRLLRQGSERRDGLWVLEDEAPRAFVLGCLRPQVHASRGLLALAPELVRSVLAHEHAHADARDPLWRALSPVLAALHLPGVGAALSRRLTTAQEMAADATAADALGDPLAIAESLLALVKAGAASAPQPAPGLAFTNGLVEARVRALVDTGAESGRPLSRTALTLAALALAALLFCFHEPIHHALESILGLLD</sequence>
<dbReference type="InterPro" id="IPR052173">
    <property type="entry name" value="Beta-lactam_resp_regulator"/>
</dbReference>
<comment type="cofactor">
    <cofactor evidence="6">
        <name>Zn(2+)</name>
        <dbReference type="ChEBI" id="CHEBI:29105"/>
    </cofactor>
    <text evidence="6">Binds 1 zinc ion per subunit.</text>
</comment>
<dbReference type="Gene3D" id="3.30.2010.10">
    <property type="entry name" value="Metalloproteases ('zincins'), catalytic domain"/>
    <property type="match status" value="1"/>
</dbReference>
<evidence type="ECO:0000313" key="9">
    <source>
        <dbReference type="EMBL" id="ACY16884.1"/>
    </source>
</evidence>
<dbReference type="OrthoDB" id="15218at2"/>
<feature type="transmembrane region" description="Helical" evidence="7">
    <location>
        <begin position="51"/>
        <end position="74"/>
    </location>
</feature>
<dbReference type="STRING" id="502025.Hoch_4390"/>
<dbReference type="KEGG" id="hoh:Hoch_4390"/>
<keyword evidence="3 6" id="KW-0378">Hydrolase</keyword>
<dbReference type="GO" id="GO:0004222">
    <property type="term" value="F:metalloendopeptidase activity"/>
    <property type="evidence" value="ECO:0007669"/>
    <property type="project" value="InterPro"/>
</dbReference>
<evidence type="ECO:0000256" key="4">
    <source>
        <dbReference type="ARBA" id="ARBA00022833"/>
    </source>
</evidence>
<comment type="similarity">
    <text evidence="6">Belongs to the peptidase M48 family.</text>
</comment>
<dbReference type="HOGENOM" id="CLU_856970_0_0_7"/>
<dbReference type="GO" id="GO:0006508">
    <property type="term" value="P:proteolysis"/>
    <property type="evidence" value="ECO:0007669"/>
    <property type="project" value="UniProtKB-KW"/>
</dbReference>
<feature type="transmembrane region" description="Helical" evidence="7">
    <location>
        <begin position="95"/>
        <end position="116"/>
    </location>
</feature>
<keyword evidence="5 6" id="KW-0482">Metalloprotease</keyword>
<dbReference type="RefSeq" id="WP_012829482.1">
    <property type="nucleotide sequence ID" value="NC_013440.1"/>
</dbReference>
<keyword evidence="2" id="KW-0479">Metal-binding</keyword>
<evidence type="ECO:0000256" key="1">
    <source>
        <dbReference type="ARBA" id="ARBA00022670"/>
    </source>
</evidence>
<evidence type="ECO:0000313" key="10">
    <source>
        <dbReference type="Proteomes" id="UP000001880"/>
    </source>
</evidence>
<evidence type="ECO:0000256" key="7">
    <source>
        <dbReference type="SAM" id="Phobius"/>
    </source>
</evidence>
<proteinExistence type="inferred from homology"/>
<evidence type="ECO:0000256" key="2">
    <source>
        <dbReference type="ARBA" id="ARBA00022723"/>
    </source>
</evidence>
<evidence type="ECO:0000256" key="6">
    <source>
        <dbReference type="RuleBase" id="RU003983"/>
    </source>
</evidence>
<keyword evidence="1 6" id="KW-0645">Protease</keyword>
<dbReference type="Proteomes" id="UP000001880">
    <property type="component" value="Chromosome"/>
</dbReference>
<name>D0LNH9_HALO1</name>
<dbReference type="GO" id="GO:0046872">
    <property type="term" value="F:metal ion binding"/>
    <property type="evidence" value="ECO:0007669"/>
    <property type="project" value="UniProtKB-KW"/>
</dbReference>
<dbReference type="EMBL" id="CP001804">
    <property type="protein sequence ID" value="ACY16884.1"/>
    <property type="molecule type" value="Genomic_DNA"/>
</dbReference>
<evidence type="ECO:0000256" key="3">
    <source>
        <dbReference type="ARBA" id="ARBA00022801"/>
    </source>
</evidence>
<organism evidence="9 10">
    <name type="scientific">Haliangium ochraceum (strain DSM 14365 / JCM 11303 / SMP-2)</name>
    <dbReference type="NCBI Taxonomy" id="502025"/>
    <lineage>
        <taxon>Bacteria</taxon>
        <taxon>Pseudomonadati</taxon>
        <taxon>Myxococcota</taxon>
        <taxon>Polyangia</taxon>
        <taxon>Haliangiales</taxon>
        <taxon>Kofleriaceae</taxon>
        <taxon>Haliangium</taxon>
    </lineage>
</organism>
<keyword evidence="7" id="KW-1133">Transmembrane helix</keyword>
<keyword evidence="7" id="KW-0812">Transmembrane</keyword>
<gene>
    <name evidence="9" type="ordered locus">Hoch_4390</name>
</gene>
<dbReference type="eggNOG" id="COG0501">
    <property type="taxonomic scope" value="Bacteria"/>
</dbReference>
<dbReference type="Pfam" id="PF01435">
    <property type="entry name" value="Peptidase_M48"/>
    <property type="match status" value="1"/>
</dbReference>
<keyword evidence="10" id="KW-1185">Reference proteome</keyword>